<keyword evidence="3" id="KW-1185">Reference proteome</keyword>
<evidence type="ECO:0000313" key="3">
    <source>
        <dbReference type="Proteomes" id="UP000652761"/>
    </source>
</evidence>
<protein>
    <submittedName>
        <fullName evidence="2">Uncharacterized protein</fullName>
    </submittedName>
</protein>
<evidence type="ECO:0000256" key="1">
    <source>
        <dbReference type="SAM" id="MobiDB-lite"/>
    </source>
</evidence>
<feature type="compositionally biased region" description="Basic and acidic residues" evidence="1">
    <location>
        <begin position="9"/>
        <end position="20"/>
    </location>
</feature>
<dbReference type="EMBL" id="NMUH01009788">
    <property type="protein sequence ID" value="MQM20403.1"/>
    <property type="molecule type" value="Genomic_DNA"/>
</dbReference>
<evidence type="ECO:0000313" key="2">
    <source>
        <dbReference type="EMBL" id="MQM20403.1"/>
    </source>
</evidence>
<comment type="caution">
    <text evidence="2">The sequence shown here is derived from an EMBL/GenBank/DDBJ whole genome shotgun (WGS) entry which is preliminary data.</text>
</comment>
<accession>A0A843XMJ2</accession>
<name>A0A843XMJ2_COLES</name>
<proteinExistence type="predicted"/>
<gene>
    <name evidence="2" type="ORF">Taro_053422</name>
</gene>
<dbReference type="AlphaFoldDB" id="A0A843XMJ2"/>
<feature type="region of interest" description="Disordered" evidence="1">
    <location>
        <begin position="1"/>
        <end position="33"/>
    </location>
</feature>
<organism evidence="2 3">
    <name type="scientific">Colocasia esculenta</name>
    <name type="common">Wild taro</name>
    <name type="synonym">Arum esculentum</name>
    <dbReference type="NCBI Taxonomy" id="4460"/>
    <lineage>
        <taxon>Eukaryota</taxon>
        <taxon>Viridiplantae</taxon>
        <taxon>Streptophyta</taxon>
        <taxon>Embryophyta</taxon>
        <taxon>Tracheophyta</taxon>
        <taxon>Spermatophyta</taxon>
        <taxon>Magnoliopsida</taxon>
        <taxon>Liliopsida</taxon>
        <taxon>Araceae</taxon>
        <taxon>Aroideae</taxon>
        <taxon>Colocasieae</taxon>
        <taxon>Colocasia</taxon>
    </lineage>
</organism>
<sequence length="149" mass="16326">MGVPVVTPGRDKAAGCDKRIGPRPSRSRREGEEDELLVVVPQLLSHQELLHTTPSSFASALLEFLLLWLVRDWLSLLSLVREAHPPTLFRSMGDGATFGGSWRGSRRSGRYNGIRAQGSNEICSELITMAVPKKGTSTLLACLCRVAVR</sequence>
<dbReference type="Proteomes" id="UP000652761">
    <property type="component" value="Unassembled WGS sequence"/>
</dbReference>
<reference evidence="2" key="1">
    <citation type="submission" date="2017-07" db="EMBL/GenBank/DDBJ databases">
        <title>Taro Niue Genome Assembly and Annotation.</title>
        <authorList>
            <person name="Atibalentja N."/>
            <person name="Keating K."/>
            <person name="Fields C.J."/>
        </authorList>
    </citation>
    <scope>NUCLEOTIDE SEQUENCE</scope>
    <source>
        <strain evidence="2">Niue_2</strain>
        <tissue evidence="2">Leaf</tissue>
    </source>
</reference>